<dbReference type="EMBL" id="BTRK01000065">
    <property type="protein sequence ID" value="GMR63325.1"/>
    <property type="molecule type" value="Genomic_DNA"/>
</dbReference>
<dbReference type="EMBL" id="BTRK01000001">
    <property type="protein sequence ID" value="GMR30092.1"/>
    <property type="molecule type" value="Genomic_DNA"/>
</dbReference>
<feature type="transmembrane region" description="Helical" evidence="1">
    <location>
        <begin position="41"/>
        <end position="63"/>
    </location>
</feature>
<dbReference type="PANTHER" id="PTHR31627">
    <property type="entry name" value="SERPENTINE RECEPTOR CLASS GAMMA-RELATED"/>
    <property type="match status" value="1"/>
</dbReference>
<evidence type="ECO:0000256" key="1">
    <source>
        <dbReference type="SAM" id="Phobius"/>
    </source>
</evidence>
<dbReference type="PANTHER" id="PTHR31627:SF42">
    <property type="entry name" value="G_PROTEIN_RECEP_F1_2 DOMAIN-CONTAINING PROTEIN-RELATED"/>
    <property type="match status" value="1"/>
</dbReference>
<feature type="transmembrane region" description="Helical" evidence="1">
    <location>
        <begin position="6"/>
        <end position="29"/>
    </location>
</feature>
<comment type="caution">
    <text evidence="2">The sequence shown here is derived from an EMBL/GenBank/DDBJ whole genome shotgun (WGS) entry which is preliminary data.</text>
</comment>
<name>A0AAN5C4V0_9BILA</name>
<dbReference type="AlphaFoldDB" id="A0AAN5C4V0"/>
<keyword evidence="1" id="KW-0812">Transmembrane</keyword>
<keyword evidence="1" id="KW-0472">Membrane</keyword>
<reference evidence="2" key="2">
    <citation type="submission" date="2023-06" db="EMBL/GenBank/DDBJ databases">
        <title>Genome assembly of Pristionchus species.</title>
        <authorList>
            <person name="Yoshida K."/>
            <person name="Sommer R.J."/>
        </authorList>
    </citation>
    <scope>NUCLEOTIDE SEQUENCE</scope>
    <source>
        <strain evidence="2 4">RS5460</strain>
    </source>
</reference>
<evidence type="ECO:0000313" key="3">
    <source>
        <dbReference type="EMBL" id="GMR63325.1"/>
    </source>
</evidence>
<gene>
    <name evidence="2" type="ORF">PMAYCL1PPCAC_00287</name>
    <name evidence="3" type="ORF">PMAYCL1PPCAC_33520</name>
</gene>
<dbReference type="Pfam" id="PF10323">
    <property type="entry name" value="7TM_GPCR_Srv"/>
    <property type="match status" value="1"/>
</dbReference>
<reference evidence="4" key="1">
    <citation type="submission" date="2022-10" db="EMBL/GenBank/DDBJ databases">
        <title>Genome assembly of Pristionchus species.</title>
        <authorList>
            <person name="Yoshida K."/>
            <person name="Sommer R.J."/>
        </authorList>
    </citation>
    <scope>NUCLEOTIDE SEQUENCE [LARGE SCALE GENOMIC DNA]</scope>
    <source>
        <strain evidence="4">RS5460</strain>
    </source>
</reference>
<evidence type="ECO:0000313" key="2">
    <source>
        <dbReference type="EMBL" id="GMR30092.1"/>
    </source>
</evidence>
<keyword evidence="1" id="KW-1133">Transmembrane helix</keyword>
<proteinExistence type="predicted"/>
<protein>
    <submittedName>
        <fullName evidence="2">Uncharacterized protein</fullName>
    </submittedName>
</protein>
<dbReference type="InterPro" id="IPR019426">
    <property type="entry name" value="7TM_GPCR_serpentine_rcpt_Srv"/>
</dbReference>
<dbReference type="InterPro" id="IPR051119">
    <property type="entry name" value="Nematode_SR-like"/>
</dbReference>
<sequence>MYPLDWALIVYSIYVHLLISLYLVELFFVFRYINTSFNTSFFRIFGVLAIVNITSCLVGTFVFRLPLYPMVNRIYSGMTQHSSYYLNCLSEFMGVLLALNRFTAL</sequence>
<accession>A0AAN5C4V0</accession>
<keyword evidence="4" id="KW-1185">Reference proteome</keyword>
<dbReference type="Proteomes" id="UP001328107">
    <property type="component" value="Unassembled WGS sequence"/>
</dbReference>
<evidence type="ECO:0000313" key="4">
    <source>
        <dbReference type="Proteomes" id="UP001328107"/>
    </source>
</evidence>
<organism evidence="2 4">
    <name type="scientific">Pristionchus mayeri</name>
    <dbReference type="NCBI Taxonomy" id="1317129"/>
    <lineage>
        <taxon>Eukaryota</taxon>
        <taxon>Metazoa</taxon>
        <taxon>Ecdysozoa</taxon>
        <taxon>Nematoda</taxon>
        <taxon>Chromadorea</taxon>
        <taxon>Rhabditida</taxon>
        <taxon>Rhabditina</taxon>
        <taxon>Diplogasteromorpha</taxon>
        <taxon>Diplogasteroidea</taxon>
        <taxon>Neodiplogasteridae</taxon>
        <taxon>Pristionchus</taxon>
    </lineage>
</organism>